<sequence>MFFHIIFCLCSLQENSEILLTDPTIAENTHIDLICLRRSNSYVENYLKKIDFRISKEKLVEISSIICFCMELSENYNGKSDYDYLLLFVSSIFYIIFISDAIHYFQCNPELFFNVSTFLKLYKYLNQVQNHESFLVNLTLDFLINKPEFMSLLKFRGLESDIDSTKKMLPELTLNIERSCTQNSRLDVDIWENIQINLDIHNPVSFRLSEYLQNASFERIFIFFLKIKTDVALINITALWDVDPKINPYKLIIDQKFLDETFLTEEWFRKKYSAMVNQNSAAELMKLVLEPFINGVLMDKKSLECIFGLSRKDFSNTSTLVDEKFPQILLELFAEKTNINMLKNLYCFLKKIIKPEIYNFIPIVICLKCLCFKQEFSSDMKLQRIILEIIFFIAILKRNNTEFEEIDIENRLQKEYLRFLKNDIIVKNIVCEKDTNGDPLISKIIPKTLNFLQTAVYVQYFADGKFLVLFSIALDTKHKEFNINMNDSFEKRMKKILICLMEDELKDLDLKGSVCVPSTESKSLLETAMTSTKPQGEIFEKQARVPSEGSNEIFKKDSDKEKVNLPISEENQKRLPETEKKNQINTWKIVLVASIGLAIAILLFGYWFFFRKKLTN</sequence>
<reference evidence="2 3" key="1">
    <citation type="submission" date="2017-12" db="EMBL/GenBank/DDBJ databases">
        <authorList>
            <person name="Pombert J.-F."/>
            <person name="Haag K.L."/>
            <person name="Ebert D."/>
        </authorList>
    </citation>
    <scope>NUCLEOTIDE SEQUENCE [LARGE SCALE GENOMIC DNA]</scope>
    <source>
        <strain evidence="2">FI-OER-3-3</strain>
    </source>
</reference>
<gene>
    <name evidence="2" type="ORF">CWI37_0285p0020</name>
</gene>
<proteinExistence type="predicted"/>
<keyword evidence="1" id="KW-0472">Membrane</keyword>
<keyword evidence="1" id="KW-1133">Transmembrane helix</keyword>
<evidence type="ECO:0000313" key="3">
    <source>
        <dbReference type="Proteomes" id="UP000292362"/>
    </source>
</evidence>
<comment type="caution">
    <text evidence="2">The sequence shown here is derived from an EMBL/GenBank/DDBJ whole genome shotgun (WGS) entry which is preliminary data.</text>
</comment>
<feature type="transmembrane region" description="Helical" evidence="1">
    <location>
        <begin position="84"/>
        <end position="105"/>
    </location>
</feature>
<dbReference type="Proteomes" id="UP000292362">
    <property type="component" value="Unassembled WGS sequence"/>
</dbReference>
<dbReference type="AlphaFoldDB" id="A0A4Q9L8G2"/>
<keyword evidence="1" id="KW-0812">Transmembrane</keyword>
<accession>A0A4Q9L8G2</accession>
<dbReference type="EMBL" id="PITJ01000285">
    <property type="protein sequence ID" value="TBU03495.1"/>
    <property type="molecule type" value="Genomic_DNA"/>
</dbReference>
<dbReference type="VEuPathDB" id="MicrosporidiaDB:CWI37_0285p0020"/>
<evidence type="ECO:0000256" key="1">
    <source>
        <dbReference type="SAM" id="Phobius"/>
    </source>
</evidence>
<protein>
    <submittedName>
        <fullName evidence="2">Uncharacterized protein</fullName>
    </submittedName>
</protein>
<evidence type="ECO:0000313" key="2">
    <source>
        <dbReference type="EMBL" id="TBU03495.1"/>
    </source>
</evidence>
<name>A0A4Q9L8G2_9MICR</name>
<organism evidence="2 3">
    <name type="scientific">Hamiltosporidium tvaerminnensis</name>
    <dbReference type="NCBI Taxonomy" id="1176355"/>
    <lineage>
        <taxon>Eukaryota</taxon>
        <taxon>Fungi</taxon>
        <taxon>Fungi incertae sedis</taxon>
        <taxon>Microsporidia</taxon>
        <taxon>Dubosqiidae</taxon>
        <taxon>Hamiltosporidium</taxon>
    </lineage>
</organism>
<feature type="transmembrane region" description="Helical" evidence="1">
    <location>
        <begin position="589"/>
        <end position="610"/>
    </location>
</feature>